<evidence type="ECO:0000256" key="7">
    <source>
        <dbReference type="ARBA" id="ARBA00022917"/>
    </source>
</evidence>
<keyword evidence="3" id="KW-0963">Cytoplasm</keyword>
<dbReference type="InterPro" id="IPR002314">
    <property type="entry name" value="aa-tRNA-synt_IIb"/>
</dbReference>
<dbReference type="AlphaFoldDB" id="A0A269TJ05"/>
<protein>
    <recommendedName>
        <fullName evidence="2">glycine--tRNA ligase</fullName>
        <ecNumber evidence="2">6.1.1.14</ecNumber>
    </recommendedName>
</protein>
<dbReference type="Pfam" id="PF00587">
    <property type="entry name" value="tRNA-synt_2b"/>
    <property type="match status" value="1"/>
</dbReference>
<dbReference type="PANTHER" id="PTHR10745">
    <property type="entry name" value="GLYCYL-TRNA SYNTHETASE/DNA POLYMERASE SUBUNIT GAMMA-2"/>
    <property type="match status" value="1"/>
</dbReference>
<comment type="similarity">
    <text evidence="1">Belongs to the class-II aminoacyl-tRNA synthetase family.</text>
</comment>
<evidence type="ECO:0000256" key="3">
    <source>
        <dbReference type="ARBA" id="ARBA00022490"/>
    </source>
</evidence>
<dbReference type="InterPro" id="IPR033731">
    <property type="entry name" value="GlyRS-like_core"/>
</dbReference>
<evidence type="ECO:0000313" key="11">
    <source>
        <dbReference type="Proteomes" id="UP000216943"/>
    </source>
</evidence>
<feature type="domain" description="Aminoacyl-transfer RNA synthetases class-II family profile" evidence="9">
    <location>
        <begin position="143"/>
        <end position="365"/>
    </location>
</feature>
<dbReference type="InterPro" id="IPR006195">
    <property type="entry name" value="aa-tRNA-synth_II"/>
</dbReference>
<keyword evidence="4 10" id="KW-0436">Ligase</keyword>
<evidence type="ECO:0000256" key="1">
    <source>
        <dbReference type="ARBA" id="ARBA00008226"/>
    </source>
</evidence>
<evidence type="ECO:0000256" key="4">
    <source>
        <dbReference type="ARBA" id="ARBA00022598"/>
    </source>
</evidence>
<dbReference type="InterPro" id="IPR004154">
    <property type="entry name" value="Anticodon-bd"/>
</dbReference>
<name>A0A269TJ05_9BACT</name>
<evidence type="ECO:0000256" key="8">
    <source>
        <dbReference type="ARBA" id="ARBA00023146"/>
    </source>
</evidence>
<keyword evidence="6" id="KW-0067">ATP-binding</keyword>
<dbReference type="PRINTS" id="PR01043">
    <property type="entry name" value="TRNASYNTHGLY"/>
</dbReference>
<accession>A0A269TJ05</accession>
<dbReference type="Proteomes" id="UP000216943">
    <property type="component" value="Unassembled WGS sequence"/>
</dbReference>
<dbReference type="InterPro" id="IPR036621">
    <property type="entry name" value="Anticodon-bd_dom_sf"/>
</dbReference>
<evidence type="ECO:0000259" key="9">
    <source>
        <dbReference type="PROSITE" id="PS50862"/>
    </source>
</evidence>
<keyword evidence="5" id="KW-0547">Nucleotide-binding</keyword>
<dbReference type="GO" id="GO:0006426">
    <property type="term" value="P:glycyl-tRNA aminoacylation"/>
    <property type="evidence" value="ECO:0007669"/>
    <property type="project" value="InterPro"/>
</dbReference>
<dbReference type="EMBL" id="NQNY01000005">
    <property type="protein sequence ID" value="PAK21449.1"/>
    <property type="molecule type" value="Genomic_DNA"/>
</dbReference>
<dbReference type="PROSITE" id="PS50862">
    <property type="entry name" value="AA_TRNA_LIGASE_II"/>
    <property type="match status" value="1"/>
</dbReference>
<dbReference type="GO" id="GO:0004820">
    <property type="term" value="F:glycine-tRNA ligase activity"/>
    <property type="evidence" value="ECO:0007669"/>
    <property type="project" value="UniProtKB-EC"/>
</dbReference>
<dbReference type="CDD" id="cd00774">
    <property type="entry name" value="GlyRS-like_core"/>
    <property type="match status" value="1"/>
</dbReference>
<dbReference type="Gene3D" id="3.30.40.230">
    <property type="match status" value="1"/>
</dbReference>
<evidence type="ECO:0000256" key="5">
    <source>
        <dbReference type="ARBA" id="ARBA00022741"/>
    </source>
</evidence>
<dbReference type="NCBIfam" id="NF003211">
    <property type="entry name" value="PRK04173.1"/>
    <property type="match status" value="1"/>
</dbReference>
<dbReference type="PANTHER" id="PTHR10745:SF8">
    <property type="entry name" value="DNA POLYMERASE SUBUNIT GAMMA-2, MITOCHONDRIAL"/>
    <property type="match status" value="1"/>
</dbReference>
<dbReference type="OrthoDB" id="9760853at2"/>
<dbReference type="Pfam" id="PF03129">
    <property type="entry name" value="HGTP_anticodon"/>
    <property type="match status" value="1"/>
</dbReference>
<dbReference type="GO" id="GO:0005524">
    <property type="term" value="F:ATP binding"/>
    <property type="evidence" value="ECO:0007669"/>
    <property type="project" value="UniProtKB-KW"/>
</dbReference>
<dbReference type="SUPFAM" id="SSF55681">
    <property type="entry name" value="Class II aaRS and biotin synthetases"/>
    <property type="match status" value="1"/>
</dbReference>
<sequence>MKKLIAHLKAIGFVFQGSEIYGGLANTWDYGPYGSLMKDNVASAWKDFFISQNDNAFLIDSKILMNPLVWKTSGHLSNFSDYLIEDKISKKRYRADHLVEEHLPHINVAKLNETDLEKIIKDNIKTIENKKVEWSEIRKFNLMFETYQGVIENNKDKIYLRPETAQGIFINFKNVQRSTRTHLPLAIGQIGKSFRNEVTPGNFVFRTREFEQMELEVFTSPETSMQIFDEYIKKSYDFLISLGLDEKNLKIRKHSDEELAHYSKATSDIEFNFPWGWGELMGVAHRGDFDLSKHQEASKENFEYLDPHSNKKFIPHVIEPSIGLDRLLLALWCQAFSEEIISETDTRINFQLPFGQSPIQLAVLPLVKKQSELALKIKKDLQKQKIKVVFDETGSIGKRYRRYDALGVKYCLTVDYDSENDLSYTLRERDSMQQERLTLEEIIKKISI</sequence>
<dbReference type="RefSeq" id="WP_095334752.1">
    <property type="nucleotide sequence ID" value="NZ_NQNY01000005.1"/>
</dbReference>
<dbReference type="InterPro" id="IPR045864">
    <property type="entry name" value="aa-tRNA-synth_II/BPL/LPL"/>
</dbReference>
<dbReference type="GO" id="GO:0005737">
    <property type="term" value="C:cytoplasm"/>
    <property type="evidence" value="ECO:0007669"/>
    <property type="project" value="InterPro"/>
</dbReference>
<comment type="caution">
    <text evidence="10">The sequence shown here is derived from an EMBL/GenBank/DDBJ whole genome shotgun (WGS) entry which is preliminary data.</text>
</comment>
<dbReference type="InterPro" id="IPR002315">
    <property type="entry name" value="tRNA-synt_gly"/>
</dbReference>
<evidence type="ECO:0000313" key="10">
    <source>
        <dbReference type="EMBL" id="PAK21449.1"/>
    </source>
</evidence>
<organism evidence="10 11">
    <name type="scientific">Mycoplasmopsis agassizii</name>
    <dbReference type="NCBI Taxonomy" id="33922"/>
    <lineage>
        <taxon>Bacteria</taxon>
        <taxon>Bacillati</taxon>
        <taxon>Mycoplasmatota</taxon>
        <taxon>Mycoplasmoidales</taxon>
        <taxon>Metamycoplasmataceae</taxon>
        <taxon>Mycoplasmopsis</taxon>
    </lineage>
</organism>
<gene>
    <name evidence="10" type="ORF">CJJ23_02045</name>
</gene>
<reference evidence="11" key="1">
    <citation type="submission" date="2017-08" db="EMBL/GenBank/DDBJ databases">
        <authorList>
            <person name="Alvarez-Ponce D."/>
            <person name="Weitzman C.L."/>
            <person name="Tillett R.L."/>
            <person name="Sandmeier F.C."/>
            <person name="Tracy C.R."/>
        </authorList>
    </citation>
    <scope>NUCLEOTIDE SEQUENCE [LARGE SCALE GENOMIC DNA]</scope>
    <source>
        <strain evidence="11">723</strain>
    </source>
</reference>
<dbReference type="NCBIfam" id="TIGR00389">
    <property type="entry name" value="glyS_dimeric"/>
    <property type="match status" value="1"/>
</dbReference>
<dbReference type="Gene3D" id="3.40.50.800">
    <property type="entry name" value="Anticodon-binding domain"/>
    <property type="match status" value="1"/>
</dbReference>
<dbReference type="EC" id="6.1.1.14" evidence="2"/>
<keyword evidence="7" id="KW-0648">Protein biosynthesis</keyword>
<dbReference type="InterPro" id="IPR027031">
    <property type="entry name" value="Gly-tRNA_synthase/POLG2"/>
</dbReference>
<dbReference type="SUPFAM" id="SSF52954">
    <property type="entry name" value="Class II aaRS ABD-related"/>
    <property type="match status" value="1"/>
</dbReference>
<keyword evidence="8" id="KW-0030">Aminoacyl-tRNA synthetase</keyword>
<evidence type="ECO:0000256" key="6">
    <source>
        <dbReference type="ARBA" id="ARBA00022840"/>
    </source>
</evidence>
<evidence type="ECO:0000256" key="2">
    <source>
        <dbReference type="ARBA" id="ARBA00012829"/>
    </source>
</evidence>
<dbReference type="Gene3D" id="3.30.930.10">
    <property type="entry name" value="Bira Bifunctional Protein, Domain 2"/>
    <property type="match status" value="1"/>
</dbReference>
<proteinExistence type="inferred from homology"/>